<accession>A0ABQ3AXR8</accession>
<keyword evidence="3" id="KW-1185">Reference proteome</keyword>
<sequence length="136" mass="14027">MAAHASHASVPVTNRPTAPRLGRAAIAVPVVLGVAYGIWAAGIQRNGGNGVITWGQVVLGVVSGVVLIALGIGLLRIQSALPREIRAAAYGTLFGCAMGFLYSLSDHSVLRSSGIGAAFGAGMFLTAFYVFYTHEN</sequence>
<dbReference type="EMBL" id="BMUU01000023">
    <property type="protein sequence ID" value="GGY70147.1"/>
    <property type="molecule type" value="Genomic_DNA"/>
</dbReference>
<evidence type="ECO:0000256" key="1">
    <source>
        <dbReference type="SAM" id="Phobius"/>
    </source>
</evidence>
<reference evidence="3" key="1">
    <citation type="journal article" date="2019" name="Int. J. Syst. Evol. Microbiol.">
        <title>The Global Catalogue of Microorganisms (GCM) 10K type strain sequencing project: providing services to taxonomists for standard genome sequencing and annotation.</title>
        <authorList>
            <consortium name="The Broad Institute Genomics Platform"/>
            <consortium name="The Broad Institute Genome Sequencing Center for Infectious Disease"/>
            <person name="Wu L."/>
            <person name="Ma J."/>
        </authorList>
    </citation>
    <scope>NUCLEOTIDE SEQUENCE [LARGE SCALE GENOMIC DNA]</scope>
    <source>
        <strain evidence="3">JCM 4594</strain>
    </source>
</reference>
<keyword evidence="1" id="KW-0812">Transmembrane</keyword>
<protein>
    <recommendedName>
        <fullName evidence="4">Integral membrane protein</fullName>
    </recommendedName>
</protein>
<evidence type="ECO:0008006" key="4">
    <source>
        <dbReference type="Google" id="ProtNLM"/>
    </source>
</evidence>
<comment type="caution">
    <text evidence="2">The sequence shown here is derived from an EMBL/GenBank/DDBJ whole genome shotgun (WGS) entry which is preliminary data.</text>
</comment>
<proteinExistence type="predicted"/>
<dbReference type="Proteomes" id="UP000600946">
    <property type="component" value="Unassembled WGS sequence"/>
</dbReference>
<keyword evidence="1" id="KW-1133">Transmembrane helix</keyword>
<organism evidence="2 3">
    <name type="scientific">Streptomyces xanthochromogenes</name>
    <dbReference type="NCBI Taxonomy" id="67384"/>
    <lineage>
        <taxon>Bacteria</taxon>
        <taxon>Bacillati</taxon>
        <taxon>Actinomycetota</taxon>
        <taxon>Actinomycetes</taxon>
        <taxon>Kitasatosporales</taxon>
        <taxon>Streptomycetaceae</taxon>
        <taxon>Streptomyces</taxon>
    </lineage>
</organism>
<keyword evidence="1" id="KW-0472">Membrane</keyword>
<feature type="transmembrane region" description="Helical" evidence="1">
    <location>
        <begin position="110"/>
        <end position="132"/>
    </location>
</feature>
<evidence type="ECO:0000313" key="2">
    <source>
        <dbReference type="EMBL" id="GGY70147.1"/>
    </source>
</evidence>
<dbReference type="GeneID" id="96295383"/>
<feature type="transmembrane region" description="Helical" evidence="1">
    <location>
        <begin position="21"/>
        <end position="39"/>
    </location>
</feature>
<name>A0ABQ3AXR8_9ACTN</name>
<evidence type="ECO:0000313" key="3">
    <source>
        <dbReference type="Proteomes" id="UP000600946"/>
    </source>
</evidence>
<dbReference type="RefSeq" id="WP_161245498.1">
    <property type="nucleotide sequence ID" value="NZ_BMUU01000023.1"/>
</dbReference>
<gene>
    <name evidence="2" type="ORF">GCM10010326_75500</name>
</gene>
<feature type="transmembrane region" description="Helical" evidence="1">
    <location>
        <begin position="51"/>
        <end position="75"/>
    </location>
</feature>
<feature type="transmembrane region" description="Helical" evidence="1">
    <location>
        <begin position="87"/>
        <end position="104"/>
    </location>
</feature>